<protein>
    <submittedName>
        <fullName evidence="1">Uncharacterized protein</fullName>
    </submittedName>
</protein>
<accession>A0A699TKB0</accession>
<proteinExistence type="predicted"/>
<gene>
    <name evidence="1" type="ORF">Tci_883111</name>
</gene>
<comment type="caution">
    <text evidence="1">The sequence shown here is derived from an EMBL/GenBank/DDBJ whole genome shotgun (WGS) entry which is preliminary data.</text>
</comment>
<reference evidence="1" key="1">
    <citation type="journal article" date="2019" name="Sci. Rep.">
        <title>Draft genome of Tanacetum cinerariifolium, the natural source of mosquito coil.</title>
        <authorList>
            <person name="Yamashiro T."/>
            <person name="Shiraishi A."/>
            <person name="Satake H."/>
            <person name="Nakayama K."/>
        </authorList>
    </citation>
    <scope>NUCLEOTIDE SEQUENCE</scope>
</reference>
<sequence>MQRALGAIHGEAHVDVAAGPEYHLLAARLVHRPVADYPEGLVRGENAHYPGLVVGATAGVEAPVGVERGAGRGQRQ</sequence>
<organism evidence="1">
    <name type="scientific">Tanacetum cinerariifolium</name>
    <name type="common">Dalmatian daisy</name>
    <name type="synonym">Chrysanthemum cinerariifolium</name>
    <dbReference type="NCBI Taxonomy" id="118510"/>
    <lineage>
        <taxon>Eukaryota</taxon>
        <taxon>Viridiplantae</taxon>
        <taxon>Streptophyta</taxon>
        <taxon>Embryophyta</taxon>
        <taxon>Tracheophyta</taxon>
        <taxon>Spermatophyta</taxon>
        <taxon>Magnoliopsida</taxon>
        <taxon>eudicotyledons</taxon>
        <taxon>Gunneridae</taxon>
        <taxon>Pentapetalae</taxon>
        <taxon>asterids</taxon>
        <taxon>campanulids</taxon>
        <taxon>Asterales</taxon>
        <taxon>Asteraceae</taxon>
        <taxon>Asteroideae</taxon>
        <taxon>Anthemideae</taxon>
        <taxon>Anthemidinae</taxon>
        <taxon>Tanacetum</taxon>
    </lineage>
</organism>
<name>A0A699TKB0_TANCI</name>
<dbReference type="EMBL" id="BKCJ011257138">
    <property type="protein sequence ID" value="GFD11142.1"/>
    <property type="molecule type" value="Genomic_DNA"/>
</dbReference>
<evidence type="ECO:0000313" key="1">
    <source>
        <dbReference type="EMBL" id="GFD11142.1"/>
    </source>
</evidence>
<dbReference type="AlphaFoldDB" id="A0A699TKB0"/>